<evidence type="ECO:0000313" key="2">
    <source>
        <dbReference type="EMBL" id="KAF6205031.1"/>
    </source>
</evidence>
<feature type="compositionally biased region" description="Pro residues" evidence="1">
    <location>
        <begin position="42"/>
        <end position="58"/>
    </location>
</feature>
<dbReference type="AlphaFoldDB" id="A0A6A4JP36"/>
<protein>
    <submittedName>
        <fullName evidence="2">Uncharacterized protein</fullName>
    </submittedName>
</protein>
<keyword evidence="3" id="KW-1185">Reference proteome</keyword>
<dbReference type="EMBL" id="WIXP02000009">
    <property type="protein sequence ID" value="KAF6205031.1"/>
    <property type="molecule type" value="Genomic_DNA"/>
</dbReference>
<dbReference type="Proteomes" id="UP000466442">
    <property type="component" value="Linkage Group LG9"/>
</dbReference>
<comment type="caution">
    <text evidence="2">The sequence shown here is derived from an EMBL/GenBank/DDBJ whole genome shotgun (WGS) entry which is preliminary data.</text>
</comment>
<feature type="region of interest" description="Disordered" evidence="1">
    <location>
        <begin position="176"/>
        <end position="197"/>
    </location>
</feature>
<accession>A0A6A4JP36</accession>
<reference evidence="2" key="1">
    <citation type="journal article" date="2021" name="Mol. Ecol. Resour.">
        <title>Apolygus lucorum genome provides insights into omnivorousness and mesophyll feeding.</title>
        <authorList>
            <person name="Liu Y."/>
            <person name="Liu H."/>
            <person name="Wang H."/>
            <person name="Huang T."/>
            <person name="Liu B."/>
            <person name="Yang B."/>
            <person name="Yin L."/>
            <person name="Li B."/>
            <person name="Zhang Y."/>
            <person name="Zhang S."/>
            <person name="Jiang F."/>
            <person name="Zhang X."/>
            <person name="Ren Y."/>
            <person name="Wang B."/>
            <person name="Wang S."/>
            <person name="Lu Y."/>
            <person name="Wu K."/>
            <person name="Fan W."/>
            <person name="Wang G."/>
        </authorList>
    </citation>
    <scope>NUCLEOTIDE SEQUENCE</scope>
    <source>
        <strain evidence="2">12Hb</strain>
    </source>
</reference>
<proteinExistence type="predicted"/>
<sequence>MACGGAMPEWSPRRRAGRPTAGQSSRCPPPVPPRDPSTCLTRPPPSARSSRRPPPVPQRDPSTCLTRPPPSTRSTRPPPPPPRLSSLPPPRLNPPRPVMTFSSFGTSDYRTEPSGPYYYEQSYEPYYEEQSYEPYYEEQPSEPFYDTGPPSYEEACRTGDGFMYVPAELLPPPTYEEACRGGNMPPPSYEEIGPPPSYEEACRAGASMANAVPMPPSVCREDGPRRRGR</sequence>
<feature type="region of interest" description="Disordered" evidence="1">
    <location>
        <begin position="133"/>
        <end position="153"/>
    </location>
</feature>
<gene>
    <name evidence="2" type="ORF">GE061_019198</name>
</gene>
<feature type="region of interest" description="Disordered" evidence="1">
    <location>
        <begin position="1"/>
        <end position="117"/>
    </location>
</feature>
<organism evidence="2 3">
    <name type="scientific">Apolygus lucorum</name>
    <name type="common">Small green plant bug</name>
    <name type="synonym">Lygocoris lucorum</name>
    <dbReference type="NCBI Taxonomy" id="248454"/>
    <lineage>
        <taxon>Eukaryota</taxon>
        <taxon>Metazoa</taxon>
        <taxon>Ecdysozoa</taxon>
        <taxon>Arthropoda</taxon>
        <taxon>Hexapoda</taxon>
        <taxon>Insecta</taxon>
        <taxon>Pterygota</taxon>
        <taxon>Neoptera</taxon>
        <taxon>Paraneoptera</taxon>
        <taxon>Hemiptera</taxon>
        <taxon>Heteroptera</taxon>
        <taxon>Panheteroptera</taxon>
        <taxon>Cimicomorpha</taxon>
        <taxon>Miridae</taxon>
        <taxon>Mirini</taxon>
        <taxon>Apolygus</taxon>
    </lineage>
</organism>
<evidence type="ECO:0000256" key="1">
    <source>
        <dbReference type="SAM" id="MobiDB-lite"/>
    </source>
</evidence>
<feature type="compositionally biased region" description="Pro residues" evidence="1">
    <location>
        <begin position="67"/>
        <end position="97"/>
    </location>
</feature>
<feature type="compositionally biased region" description="Pro residues" evidence="1">
    <location>
        <begin position="184"/>
        <end position="197"/>
    </location>
</feature>
<name>A0A6A4JP36_APOLU</name>
<evidence type="ECO:0000313" key="3">
    <source>
        <dbReference type="Proteomes" id="UP000466442"/>
    </source>
</evidence>